<keyword evidence="3" id="KW-0862">Zinc</keyword>
<dbReference type="PANTHER" id="PTHR15090:SF0">
    <property type="entry name" value="SEQUESTOSOME-1"/>
    <property type="match status" value="1"/>
</dbReference>
<dbReference type="InterPro" id="IPR052260">
    <property type="entry name" value="Autophagy_Rcpt_SigReg"/>
</dbReference>
<dbReference type="GO" id="GO:0005080">
    <property type="term" value="F:protein kinase C binding"/>
    <property type="evidence" value="ECO:0007669"/>
    <property type="project" value="TreeGrafter"/>
</dbReference>
<dbReference type="CDD" id="cd02340">
    <property type="entry name" value="ZZ_NBR1_like"/>
    <property type="match status" value="1"/>
</dbReference>
<dbReference type="SMART" id="SM00291">
    <property type="entry name" value="ZnF_ZZ"/>
    <property type="match status" value="1"/>
</dbReference>
<keyword evidence="1" id="KW-0479">Metal-binding</keyword>
<evidence type="ECO:0000256" key="3">
    <source>
        <dbReference type="ARBA" id="ARBA00022833"/>
    </source>
</evidence>
<evidence type="ECO:0000313" key="7">
    <source>
        <dbReference type="WBParaSite" id="Csp11.Scaffold630.g21156.t1"/>
    </source>
</evidence>
<dbReference type="InterPro" id="IPR043145">
    <property type="entry name" value="Znf_ZZ_sf"/>
</dbReference>
<feature type="region of interest" description="Disordered" evidence="4">
    <location>
        <begin position="1042"/>
        <end position="1091"/>
    </location>
</feature>
<dbReference type="GO" id="GO:0035973">
    <property type="term" value="P:aggrephagy"/>
    <property type="evidence" value="ECO:0007669"/>
    <property type="project" value="TreeGrafter"/>
</dbReference>
<dbReference type="Proteomes" id="UP000095282">
    <property type="component" value="Unplaced"/>
</dbReference>
<reference evidence="7" key="1">
    <citation type="submission" date="2016-11" db="UniProtKB">
        <authorList>
            <consortium name="WormBaseParasite"/>
        </authorList>
    </citation>
    <scope>IDENTIFICATION</scope>
</reference>
<sequence length="1514" mass="177054">MRSRYSRSMSERGYERSNSESTIPKDIHVTFYNNSYQRSKVLFLNKYNAMEKVIEAAHELFPSDRTYRFFSDKILGVTNELINSFQVMDCIQNPHHILPQLSIRLEETAQRFLVPNGHHHHHDAHRHRHHDSSIYRYYEPVSHTHRYHRGSIYGYQEPSDHYEVIPIIRTPSQTSHRHSVRFNERPYSSASSHANFHLYCSNCHLQIVGCRYHCLECPDFDICGKCEKELIHFEHALLRIVSPRVTRIPDYIISNAPVHDLQVDLNTALVAVKQKCVDLDEKIRRENERQENRGRGYLGVRRYIYALTTKNNENHLQRRGRSLTRVYVEQKFYRSKSVPSADQVQRLEDCTQDYEPNNEERLEYVETIDAPLDELIKEDQSHRHMVLQRLPKGQAEWDHELAVYEEDGVSGRLEDRTLTLRAGDHPFGMNQFNEVAADVSTKIAKFFSEKEENHIRTRELSLSVHPVYHQSNGDAYTSFGMSRSKSMGSVAHEAHQSSQAQQSSHGVSSYSTHHESRPRLDQVSTTTKSLSNLYNLDTRHDYQSRYGQYISGYGHYGNPLPPPKNQEVMPNMPVNRKEEHIYDEPIRRTSEHHHHNDISHTHTTTNNYTSHYERKYDFKSTFPPGVEMPEGYHDYYDPSRFMFLDPKGYYQGNITRPLHYSYSRDYLEKYSDYDGSRLTSPVPPVKTPEPEYISLHRTEDLPKHETHLKFSFPDYYDHSTRIILNRTEDLAHHKFESRQFPDYYDNINRIILSHTKDLDHQDFHVREFPEYYDLATRYTILHRTEDIPHHQILIEQWPEYRPYETQELIETFDDEEPEYEEVYEPVLFQLHYTRDADHSVFTPSVPWTPPPPPPPIIEEIHVAVPVQVIEEIPVPAERHYEEIYIGQEALDVSVSPTFNQNNDQKNLGLEKSVHDRVREMEETMRSEERLRLLEEEKRIRYEERQNEIRAARLLEEQQAYNAYEEIEERKNTPAPLPQPIQVPQVFIPVPEPIPEKPKRTWQPPPKPEVEIDEHTDKPLGPVIFHELIYQQGILRQKFQEEHRSNMARPVSHPVSRANSRPTTPGLEVKSIDFPRLENVSSPRDHSDSSGNVDYVHERIERYNAYGASAVQDSHSENRSHSHVQSNTVNAHYDHSLDHPQNTHHNVHTDSHSHSHSTQNHHSDVHVYDHVHGGQTHRGSVVYDEPHGHAVYDVPHDQSNHHYDSVHHDHHQTHHNEQEIQYQLAKTNQAIRQMSKTNKWEENEINSSKHAHGQSQVSNSQYVRIEGSRTSSSTSMNKTTTHTVLHHSNSLNRQNIPPPLKIENGNSESYHDQHHQHVHFDNIENSENISHNISKSTTSLDYQPVNVGHVKSLAKLFNKHDEKPITTEQVIYRVRAAPPGHHFQQEIKPRPRSMPPVPMDEIELHEHGERDHLTRHQHELGKDVEQHGNSYSIGGGVAVTVNESKTSSTVHHSQHTPIQSPNIYHNSHYHHQTVEEEPTIRVRRVYKALEDTSMLSPISLPTDEPMYDIPTDGFN</sequence>
<keyword evidence="2" id="KW-0863">Zinc-finger</keyword>
<dbReference type="PROSITE" id="PS01357">
    <property type="entry name" value="ZF_ZZ_1"/>
    <property type="match status" value="1"/>
</dbReference>
<evidence type="ECO:0000313" key="6">
    <source>
        <dbReference type="Proteomes" id="UP000095282"/>
    </source>
</evidence>
<evidence type="ECO:0000256" key="2">
    <source>
        <dbReference type="ARBA" id="ARBA00022771"/>
    </source>
</evidence>
<feature type="region of interest" description="Disordered" evidence="4">
    <location>
        <begin position="487"/>
        <end position="526"/>
    </location>
</feature>
<dbReference type="SUPFAM" id="SSF57850">
    <property type="entry name" value="RING/U-box"/>
    <property type="match status" value="1"/>
</dbReference>
<protein>
    <submittedName>
        <fullName evidence="7">ZZ-type domain-containing protein</fullName>
    </submittedName>
</protein>
<accession>A0A1I7V0F3</accession>
<dbReference type="PANTHER" id="PTHR15090">
    <property type="entry name" value="SEQUESTOSOME 1-RELATED"/>
    <property type="match status" value="1"/>
</dbReference>
<organism evidence="6 7">
    <name type="scientific">Caenorhabditis tropicalis</name>
    <dbReference type="NCBI Taxonomy" id="1561998"/>
    <lineage>
        <taxon>Eukaryota</taxon>
        <taxon>Metazoa</taxon>
        <taxon>Ecdysozoa</taxon>
        <taxon>Nematoda</taxon>
        <taxon>Chromadorea</taxon>
        <taxon>Rhabditida</taxon>
        <taxon>Rhabditina</taxon>
        <taxon>Rhabditomorpha</taxon>
        <taxon>Rhabditoidea</taxon>
        <taxon>Rhabditidae</taxon>
        <taxon>Peloderinae</taxon>
        <taxon>Caenorhabditis</taxon>
    </lineage>
</organism>
<dbReference type="GO" id="GO:0070530">
    <property type="term" value="F:K63-linked polyubiquitin modification-dependent protein binding"/>
    <property type="evidence" value="ECO:0007669"/>
    <property type="project" value="TreeGrafter"/>
</dbReference>
<evidence type="ECO:0000256" key="4">
    <source>
        <dbReference type="SAM" id="MobiDB-lite"/>
    </source>
</evidence>
<dbReference type="WBParaSite" id="Csp11.Scaffold630.g21156.t1">
    <property type="protein sequence ID" value="Csp11.Scaffold630.g21156.t1"/>
    <property type="gene ID" value="Csp11.Scaffold630.g21156"/>
</dbReference>
<keyword evidence="6" id="KW-1185">Reference proteome</keyword>
<dbReference type="Pfam" id="PF00569">
    <property type="entry name" value="ZZ"/>
    <property type="match status" value="1"/>
</dbReference>
<feature type="compositionally biased region" description="Low complexity" evidence="4">
    <location>
        <begin position="496"/>
        <end position="509"/>
    </location>
</feature>
<dbReference type="GO" id="GO:0008270">
    <property type="term" value="F:zinc ion binding"/>
    <property type="evidence" value="ECO:0007669"/>
    <property type="project" value="UniProtKB-KW"/>
</dbReference>
<feature type="region of interest" description="Disordered" evidence="4">
    <location>
        <begin position="1132"/>
        <end position="1160"/>
    </location>
</feature>
<dbReference type="GO" id="GO:0000423">
    <property type="term" value="P:mitophagy"/>
    <property type="evidence" value="ECO:0007669"/>
    <property type="project" value="TreeGrafter"/>
</dbReference>
<dbReference type="GO" id="GO:0016235">
    <property type="term" value="C:aggresome"/>
    <property type="evidence" value="ECO:0007669"/>
    <property type="project" value="TreeGrafter"/>
</dbReference>
<dbReference type="GO" id="GO:0007032">
    <property type="term" value="P:endosome organization"/>
    <property type="evidence" value="ECO:0007669"/>
    <property type="project" value="TreeGrafter"/>
</dbReference>
<dbReference type="STRING" id="1561998.A0A1I7V0F3"/>
<dbReference type="InterPro" id="IPR000433">
    <property type="entry name" value="Znf_ZZ"/>
</dbReference>
<evidence type="ECO:0000259" key="5">
    <source>
        <dbReference type="PROSITE" id="PS01357"/>
    </source>
</evidence>
<evidence type="ECO:0000256" key="1">
    <source>
        <dbReference type="ARBA" id="ARBA00022723"/>
    </source>
</evidence>
<dbReference type="Gene3D" id="3.30.60.90">
    <property type="match status" value="1"/>
</dbReference>
<feature type="domain" description="ZZ-type" evidence="5">
    <location>
        <begin position="200"/>
        <end position="226"/>
    </location>
</feature>
<proteinExistence type="predicted"/>
<name>A0A1I7V0F3_9PELO</name>
<dbReference type="GO" id="GO:0044753">
    <property type="term" value="C:amphisome"/>
    <property type="evidence" value="ECO:0007669"/>
    <property type="project" value="TreeGrafter"/>
</dbReference>